<evidence type="ECO:0000256" key="7">
    <source>
        <dbReference type="ARBA" id="ARBA00023209"/>
    </source>
</evidence>
<keyword evidence="10" id="KW-0670">Pyruvate</keyword>
<evidence type="ECO:0000256" key="2">
    <source>
        <dbReference type="ARBA" id="ARBA00022516"/>
    </source>
</evidence>
<sequence length="158" mass="17519">VSKQDNLILSPADGKIIKISDFEDPKSGEKLKLISIFLSVFNVHVNRMPIDGKFIDVNYVKGEFLAAFDHKASDKNERMEISIETKFGIIKVKQIAGLVARRILCHAKVGEKMLAGGRLGFIRFGSRTDIILPASINLEIKLDQKVFGGETVIGEYGQ</sequence>
<keyword evidence="4" id="KW-0443">Lipid metabolism</keyword>
<dbReference type="AlphaFoldDB" id="A0A381NGQ8"/>
<keyword evidence="7" id="KW-0594">Phospholipid biosynthesis</keyword>
<dbReference type="InterPro" id="IPR033175">
    <property type="entry name" value="PSD-A"/>
</dbReference>
<organism evidence="11">
    <name type="scientific">marine metagenome</name>
    <dbReference type="NCBI Taxonomy" id="408172"/>
    <lineage>
        <taxon>unclassified sequences</taxon>
        <taxon>metagenomes</taxon>
        <taxon>ecological metagenomes</taxon>
    </lineage>
</organism>
<proteinExistence type="predicted"/>
<name>A0A381NGQ8_9ZZZZ</name>
<dbReference type="InterPro" id="IPR003817">
    <property type="entry name" value="PS_Dcarbxylase"/>
</dbReference>
<evidence type="ECO:0000256" key="8">
    <source>
        <dbReference type="ARBA" id="ARBA00023239"/>
    </source>
</evidence>
<evidence type="ECO:0000256" key="9">
    <source>
        <dbReference type="ARBA" id="ARBA00023264"/>
    </source>
</evidence>
<protein>
    <recommendedName>
        <fullName evidence="12">Phosphatidylserine decarboxylase</fullName>
    </recommendedName>
</protein>
<evidence type="ECO:0000256" key="6">
    <source>
        <dbReference type="ARBA" id="ARBA00023145"/>
    </source>
</evidence>
<evidence type="ECO:0008006" key="12">
    <source>
        <dbReference type="Google" id="ProtNLM"/>
    </source>
</evidence>
<feature type="non-terminal residue" evidence="11">
    <location>
        <position position="1"/>
    </location>
</feature>
<keyword evidence="5" id="KW-0472">Membrane</keyword>
<gene>
    <name evidence="11" type="ORF">METZ01_LOCUS6609</name>
</gene>
<keyword evidence="2" id="KW-0444">Lipid biosynthesis</keyword>
<keyword evidence="8" id="KW-0456">Lyase</keyword>
<keyword evidence="1" id="KW-1003">Cell membrane</keyword>
<evidence type="ECO:0000256" key="1">
    <source>
        <dbReference type="ARBA" id="ARBA00022475"/>
    </source>
</evidence>
<dbReference type="PANTHER" id="PTHR35809">
    <property type="entry name" value="ARCHAETIDYLSERINE DECARBOXYLASE PROENZYME-RELATED"/>
    <property type="match status" value="1"/>
</dbReference>
<reference evidence="11" key="1">
    <citation type="submission" date="2018-05" db="EMBL/GenBank/DDBJ databases">
        <authorList>
            <person name="Lanie J.A."/>
            <person name="Ng W.-L."/>
            <person name="Kazmierczak K.M."/>
            <person name="Andrzejewski T.M."/>
            <person name="Davidsen T.M."/>
            <person name="Wayne K.J."/>
            <person name="Tettelin H."/>
            <person name="Glass J.I."/>
            <person name="Rusch D."/>
            <person name="Podicherti R."/>
            <person name="Tsui H.-C.T."/>
            <person name="Winkler M.E."/>
        </authorList>
    </citation>
    <scope>NUCLEOTIDE SEQUENCE</scope>
</reference>
<accession>A0A381NGQ8</accession>
<evidence type="ECO:0000256" key="4">
    <source>
        <dbReference type="ARBA" id="ARBA00023098"/>
    </source>
</evidence>
<dbReference type="EMBL" id="UINC01000347">
    <property type="protein sequence ID" value="SUZ53755.1"/>
    <property type="molecule type" value="Genomic_DNA"/>
</dbReference>
<evidence type="ECO:0000256" key="10">
    <source>
        <dbReference type="ARBA" id="ARBA00023317"/>
    </source>
</evidence>
<evidence type="ECO:0000313" key="11">
    <source>
        <dbReference type="EMBL" id="SUZ53755.1"/>
    </source>
</evidence>
<dbReference type="GO" id="GO:0004609">
    <property type="term" value="F:phosphatidylserine decarboxylase activity"/>
    <property type="evidence" value="ECO:0007669"/>
    <property type="project" value="InterPro"/>
</dbReference>
<dbReference type="Pfam" id="PF02666">
    <property type="entry name" value="PS_Dcarbxylase"/>
    <property type="match status" value="1"/>
</dbReference>
<keyword evidence="3" id="KW-0210">Decarboxylase</keyword>
<keyword evidence="9" id="KW-1208">Phospholipid metabolism</keyword>
<dbReference type="GO" id="GO:0008654">
    <property type="term" value="P:phospholipid biosynthetic process"/>
    <property type="evidence" value="ECO:0007669"/>
    <property type="project" value="UniProtKB-KW"/>
</dbReference>
<keyword evidence="6" id="KW-0865">Zymogen</keyword>
<dbReference type="PANTHER" id="PTHR35809:SF1">
    <property type="entry name" value="ARCHAETIDYLSERINE DECARBOXYLASE PROENZYME-RELATED"/>
    <property type="match status" value="1"/>
</dbReference>
<evidence type="ECO:0000256" key="5">
    <source>
        <dbReference type="ARBA" id="ARBA00023136"/>
    </source>
</evidence>
<evidence type="ECO:0000256" key="3">
    <source>
        <dbReference type="ARBA" id="ARBA00022793"/>
    </source>
</evidence>